<evidence type="ECO:0000256" key="1">
    <source>
        <dbReference type="ARBA" id="ARBA00004167"/>
    </source>
</evidence>
<protein>
    <submittedName>
        <fullName evidence="9">NDR1/HIN1-like protein 2</fullName>
    </submittedName>
</protein>
<feature type="transmembrane region" description="Helical" evidence="6">
    <location>
        <begin position="62"/>
        <end position="87"/>
    </location>
</feature>
<feature type="domain" description="Late embryogenesis abundant protein LEA-2 subgroup" evidence="7">
    <location>
        <begin position="125"/>
        <end position="221"/>
    </location>
</feature>
<comment type="subcellular location">
    <subcellularLocation>
        <location evidence="1">Membrane</location>
        <topology evidence="1">Single-pass membrane protein</topology>
    </subcellularLocation>
</comment>
<keyword evidence="4 6" id="KW-0472">Membrane</keyword>
<dbReference type="AlphaFoldDB" id="A0A8B8NPG7"/>
<dbReference type="Proteomes" id="UP000827889">
    <property type="component" value="Chromosome 8"/>
</dbReference>
<dbReference type="OrthoDB" id="1526082at2759"/>
<keyword evidence="2 6" id="KW-0812">Transmembrane</keyword>
<evidence type="ECO:0000256" key="6">
    <source>
        <dbReference type="SAM" id="Phobius"/>
    </source>
</evidence>
<gene>
    <name evidence="9" type="primary">LOC115736716</name>
</gene>
<accession>A0A8B8NPG7</accession>
<dbReference type="Pfam" id="PF03168">
    <property type="entry name" value="LEA_2"/>
    <property type="match status" value="1"/>
</dbReference>
<evidence type="ECO:0000256" key="4">
    <source>
        <dbReference type="ARBA" id="ARBA00023136"/>
    </source>
</evidence>
<evidence type="ECO:0000313" key="9">
    <source>
        <dbReference type="RefSeq" id="XP_030524401.1"/>
    </source>
</evidence>
<evidence type="ECO:0000256" key="2">
    <source>
        <dbReference type="ARBA" id="ARBA00022692"/>
    </source>
</evidence>
<proteinExistence type="predicted"/>
<dbReference type="PANTHER" id="PTHR31234:SF32">
    <property type="entry name" value="LATE EMBRYOGENESIS ABUNDANT (LEA) HYDROXYPROLINE-RICH GLYCOPROTEIN FAMILY"/>
    <property type="match status" value="1"/>
</dbReference>
<keyword evidence="8" id="KW-1185">Reference proteome</keyword>
<organism evidence="8 9">
    <name type="scientific">Rhodamnia argentea</name>
    <dbReference type="NCBI Taxonomy" id="178133"/>
    <lineage>
        <taxon>Eukaryota</taxon>
        <taxon>Viridiplantae</taxon>
        <taxon>Streptophyta</taxon>
        <taxon>Embryophyta</taxon>
        <taxon>Tracheophyta</taxon>
        <taxon>Spermatophyta</taxon>
        <taxon>Magnoliopsida</taxon>
        <taxon>eudicotyledons</taxon>
        <taxon>Gunneridae</taxon>
        <taxon>Pentapetalae</taxon>
        <taxon>rosids</taxon>
        <taxon>malvids</taxon>
        <taxon>Myrtales</taxon>
        <taxon>Myrtaceae</taxon>
        <taxon>Myrtoideae</taxon>
        <taxon>Myrteae</taxon>
        <taxon>Australasian group</taxon>
        <taxon>Rhodamnia</taxon>
    </lineage>
</organism>
<sequence length="249" mass="27310">MSDIETPPPPAGGSHPASKKPKQTRHVAFSEVSECSTITGNYPGKSRPCCRCNCRPCCFVCSAWTCLTVLAVILGILVLGVWFVSFIKSNLPEVRVQRISFPGLRVANSSKQETLLDTGVEVLLNFTNINEKIGILYNSMSAEVILEDIRMGQAQVSGFFQEPRNQKMLKLATQVTHIVIPKEDGQDLQSDLKDGTMVLDVVLNGTLGFDFGSVKLQSLPFVIGCTDIKQAEVDLGLEPRCSIRIFAFK</sequence>
<dbReference type="InterPro" id="IPR004864">
    <property type="entry name" value="LEA_2"/>
</dbReference>
<evidence type="ECO:0000256" key="3">
    <source>
        <dbReference type="ARBA" id="ARBA00022989"/>
    </source>
</evidence>
<feature type="region of interest" description="Disordered" evidence="5">
    <location>
        <begin position="1"/>
        <end position="21"/>
    </location>
</feature>
<dbReference type="GeneID" id="115736716"/>
<feature type="compositionally biased region" description="Pro residues" evidence="5">
    <location>
        <begin position="1"/>
        <end position="11"/>
    </location>
</feature>
<evidence type="ECO:0000256" key="5">
    <source>
        <dbReference type="SAM" id="MobiDB-lite"/>
    </source>
</evidence>
<evidence type="ECO:0000259" key="7">
    <source>
        <dbReference type="Pfam" id="PF03168"/>
    </source>
</evidence>
<dbReference type="RefSeq" id="XP_030524401.1">
    <property type="nucleotide sequence ID" value="XM_030668541.1"/>
</dbReference>
<dbReference type="PANTHER" id="PTHR31234">
    <property type="entry name" value="LATE EMBRYOGENESIS ABUNDANT (LEA) HYDROXYPROLINE-RICH GLYCOPROTEIN FAMILY"/>
    <property type="match status" value="1"/>
</dbReference>
<dbReference type="KEGG" id="rarg:115736716"/>
<evidence type="ECO:0000313" key="8">
    <source>
        <dbReference type="Proteomes" id="UP000827889"/>
    </source>
</evidence>
<dbReference type="GO" id="GO:0098542">
    <property type="term" value="P:defense response to other organism"/>
    <property type="evidence" value="ECO:0007669"/>
    <property type="project" value="InterPro"/>
</dbReference>
<dbReference type="GO" id="GO:0005886">
    <property type="term" value="C:plasma membrane"/>
    <property type="evidence" value="ECO:0007669"/>
    <property type="project" value="TreeGrafter"/>
</dbReference>
<keyword evidence="3 6" id="KW-1133">Transmembrane helix</keyword>
<reference evidence="9" key="1">
    <citation type="submission" date="2025-08" db="UniProtKB">
        <authorList>
            <consortium name="RefSeq"/>
        </authorList>
    </citation>
    <scope>IDENTIFICATION</scope>
    <source>
        <tissue evidence="9">Leaf</tissue>
    </source>
</reference>
<name>A0A8B8NPG7_9MYRT</name>
<dbReference type="InterPro" id="IPR044839">
    <property type="entry name" value="NDR1-like"/>
</dbReference>